<reference evidence="2 3" key="1">
    <citation type="submission" date="2023-11" db="EMBL/GenBank/DDBJ databases">
        <title>Draft genome sequence and annotation of the polyextremotolerant black yeast-like fungus Aureobasidium pullulans NRRL 62042.</title>
        <authorList>
            <person name="Dielentheis-Frenken M.R.E."/>
            <person name="Wibberg D."/>
            <person name="Blank L.M."/>
            <person name="Tiso T."/>
        </authorList>
    </citation>
    <scope>NUCLEOTIDE SEQUENCE [LARGE SCALE GENOMIC DNA]</scope>
    <source>
        <strain evidence="2 3">NRRL 62042</strain>
    </source>
</reference>
<keyword evidence="3" id="KW-1185">Reference proteome</keyword>
<feature type="compositionally biased region" description="Polar residues" evidence="1">
    <location>
        <begin position="82"/>
        <end position="92"/>
    </location>
</feature>
<comment type="caution">
    <text evidence="2">The sequence shown here is derived from an EMBL/GenBank/DDBJ whole genome shotgun (WGS) entry which is preliminary data.</text>
</comment>
<sequence length="354" mass="38265">MVAQRSTPIRDSTTISAAVVDDAGSSPRNTSTSEPNDRKDTDSVAHQVSSLARLDAATAGRLLSAVTSTNSNTIGLGITFGNEHSTTISSKSVDAGSTHESKSKPLSTEAKPASPPAGAEPATKVAKLPENASILSQSPVIKQERKDEQSLLPKQFRSRHLGNDSEAEKRERAARLWQVKKGKIDQEVERAMTSNGVAQNNTNNPRQLLIKQEDDCQRSQKIHKNPGTKSVSFDTSCPGGLVNKVRNLLGPYTRLHASCPAVRPLQIIHDSLDSAYLTATSLSKALNDAQELLKVLASRKAVTLDKLEATAKTFQSVGMESFIYEARAKVQETEADVHKLGEWMVECLSLTNEL</sequence>
<feature type="compositionally biased region" description="Polar residues" evidence="1">
    <location>
        <begin position="1"/>
        <end position="16"/>
    </location>
</feature>
<accession>A0ABR0T697</accession>
<dbReference type="EMBL" id="JASGXD010000023">
    <property type="protein sequence ID" value="KAK5999555.1"/>
    <property type="molecule type" value="Genomic_DNA"/>
</dbReference>
<evidence type="ECO:0000313" key="3">
    <source>
        <dbReference type="Proteomes" id="UP001341245"/>
    </source>
</evidence>
<feature type="region of interest" description="Disordered" evidence="1">
    <location>
        <begin position="1"/>
        <end position="47"/>
    </location>
</feature>
<feature type="region of interest" description="Disordered" evidence="1">
    <location>
        <begin position="73"/>
        <end position="169"/>
    </location>
</feature>
<organism evidence="2 3">
    <name type="scientific">Aureobasidium pullulans</name>
    <name type="common">Black yeast</name>
    <name type="synonym">Pullularia pullulans</name>
    <dbReference type="NCBI Taxonomy" id="5580"/>
    <lineage>
        <taxon>Eukaryota</taxon>
        <taxon>Fungi</taxon>
        <taxon>Dikarya</taxon>
        <taxon>Ascomycota</taxon>
        <taxon>Pezizomycotina</taxon>
        <taxon>Dothideomycetes</taxon>
        <taxon>Dothideomycetidae</taxon>
        <taxon>Dothideales</taxon>
        <taxon>Saccotheciaceae</taxon>
        <taxon>Aureobasidium</taxon>
    </lineage>
</organism>
<evidence type="ECO:0000313" key="2">
    <source>
        <dbReference type="EMBL" id="KAK5999555.1"/>
    </source>
</evidence>
<gene>
    <name evidence="2" type="ORF">QM012_005408</name>
</gene>
<proteinExistence type="predicted"/>
<protein>
    <submittedName>
        <fullName evidence="2">Uncharacterized protein</fullName>
    </submittedName>
</protein>
<name>A0ABR0T697_AURPU</name>
<dbReference type="Proteomes" id="UP001341245">
    <property type="component" value="Unassembled WGS sequence"/>
</dbReference>
<evidence type="ECO:0000256" key="1">
    <source>
        <dbReference type="SAM" id="MobiDB-lite"/>
    </source>
</evidence>